<dbReference type="InterPro" id="IPR018152">
    <property type="entry name" value="SOD_Cu/Zn_BS"/>
</dbReference>
<comment type="cofactor">
    <cofactor evidence="1">
        <name>Cu cation</name>
        <dbReference type="ChEBI" id="CHEBI:23378"/>
    </cofactor>
    <text evidence="1">Binds 1 copper ion per subunit.</text>
</comment>
<dbReference type="EMBL" id="SEKV01000024">
    <property type="protein sequence ID" value="TFY68747.1"/>
    <property type="molecule type" value="Genomic_DNA"/>
</dbReference>
<name>A0A4Y9Z416_9APHY</name>
<dbReference type="InterPro" id="IPR001424">
    <property type="entry name" value="SOD_Cu_Zn_dom"/>
</dbReference>
<dbReference type="InterPro" id="IPR036423">
    <property type="entry name" value="SOD-like_Cu/Zn_dom_sf"/>
</dbReference>
<dbReference type="SUPFAM" id="SSF49329">
    <property type="entry name" value="Cu,Zn superoxide dismutase-like"/>
    <property type="match status" value="1"/>
</dbReference>
<dbReference type="Proteomes" id="UP000298390">
    <property type="component" value="Unassembled WGS sequence"/>
</dbReference>
<evidence type="ECO:0000259" key="2">
    <source>
        <dbReference type="Pfam" id="PF00080"/>
    </source>
</evidence>
<keyword evidence="1" id="KW-0186">Copper</keyword>
<dbReference type="GO" id="GO:0005507">
    <property type="term" value="F:copper ion binding"/>
    <property type="evidence" value="ECO:0007669"/>
    <property type="project" value="InterPro"/>
</dbReference>
<dbReference type="AlphaFoldDB" id="A0A4Y9Z416"/>
<comment type="cofactor">
    <cofactor evidence="1">
        <name>Zn(2+)</name>
        <dbReference type="ChEBI" id="CHEBI:29105"/>
    </cofactor>
    <text evidence="1">Binds 1 zinc ion per subunit.</text>
</comment>
<keyword evidence="1" id="KW-0560">Oxidoreductase</keyword>
<comment type="caution">
    <text evidence="3">The sequence shown here is derived from an EMBL/GenBank/DDBJ whole genome shotgun (WGS) entry which is preliminary data.</text>
</comment>
<gene>
    <name evidence="3" type="ORF">EVJ58_g837</name>
</gene>
<dbReference type="Pfam" id="PF00080">
    <property type="entry name" value="Sod_Cu"/>
    <property type="match status" value="1"/>
</dbReference>
<dbReference type="EC" id="1.15.1.1" evidence="1"/>
<dbReference type="STRING" id="34475.A0A4Y9Z416"/>
<evidence type="ECO:0000313" key="3">
    <source>
        <dbReference type="EMBL" id="TFY68747.1"/>
    </source>
</evidence>
<dbReference type="PANTHER" id="PTHR10003">
    <property type="entry name" value="SUPEROXIDE DISMUTASE CU-ZN -RELATED"/>
    <property type="match status" value="1"/>
</dbReference>
<proteinExistence type="inferred from homology"/>
<accession>A0A4Y9Z416</accession>
<comment type="catalytic activity">
    <reaction evidence="1">
        <text>2 superoxide + 2 H(+) = H2O2 + O2</text>
        <dbReference type="Rhea" id="RHEA:20696"/>
        <dbReference type="ChEBI" id="CHEBI:15378"/>
        <dbReference type="ChEBI" id="CHEBI:15379"/>
        <dbReference type="ChEBI" id="CHEBI:16240"/>
        <dbReference type="ChEBI" id="CHEBI:18421"/>
        <dbReference type="EC" id="1.15.1.1"/>
    </reaction>
</comment>
<keyword evidence="1" id="KW-0862">Zinc</keyword>
<dbReference type="Gene3D" id="2.60.40.200">
    <property type="entry name" value="Superoxide dismutase, copper/zinc binding domain"/>
    <property type="match status" value="1"/>
</dbReference>
<organism evidence="3 4">
    <name type="scientific">Rhodofomes roseus</name>
    <dbReference type="NCBI Taxonomy" id="34475"/>
    <lineage>
        <taxon>Eukaryota</taxon>
        <taxon>Fungi</taxon>
        <taxon>Dikarya</taxon>
        <taxon>Basidiomycota</taxon>
        <taxon>Agaricomycotina</taxon>
        <taxon>Agaricomycetes</taxon>
        <taxon>Polyporales</taxon>
        <taxon>Rhodofomes</taxon>
    </lineage>
</organism>
<dbReference type="InterPro" id="IPR024134">
    <property type="entry name" value="SOD_Cu/Zn_/chaperone"/>
</dbReference>
<protein>
    <recommendedName>
        <fullName evidence="1">Superoxide dismutase [Cu-Zn]</fullName>
        <ecNumber evidence="1">1.15.1.1</ecNumber>
    </recommendedName>
</protein>
<dbReference type="PRINTS" id="PR00068">
    <property type="entry name" value="CUZNDISMTASE"/>
</dbReference>
<comment type="function">
    <text evidence="1">Destroys radicals which are normally produced within the cells and which are toxic to biological systems.</text>
</comment>
<dbReference type="PROSITE" id="PS00332">
    <property type="entry name" value="SOD_CU_ZN_2"/>
    <property type="match status" value="1"/>
</dbReference>
<evidence type="ECO:0000256" key="1">
    <source>
        <dbReference type="RuleBase" id="RU000393"/>
    </source>
</evidence>
<dbReference type="GO" id="GO:0004784">
    <property type="term" value="F:superoxide dismutase activity"/>
    <property type="evidence" value="ECO:0007669"/>
    <property type="project" value="UniProtKB-EC"/>
</dbReference>
<keyword evidence="1" id="KW-0479">Metal-binding</keyword>
<reference evidence="3 4" key="1">
    <citation type="submission" date="2019-01" db="EMBL/GenBank/DDBJ databases">
        <title>Genome sequencing of the rare red list fungi Fomitopsis rosea.</title>
        <authorList>
            <person name="Buettner E."/>
            <person name="Kellner H."/>
        </authorList>
    </citation>
    <scope>NUCLEOTIDE SEQUENCE [LARGE SCALE GENOMIC DNA]</scope>
    <source>
        <strain evidence="3 4">DSM 105464</strain>
    </source>
</reference>
<feature type="domain" description="Superoxide dismutase copper/zinc binding" evidence="2">
    <location>
        <begin position="18"/>
        <end position="89"/>
    </location>
</feature>
<sequence length="308" mass="33310">MRLSSLTRPQHCGRPIFGLHIGDLGNIQSDAQGEAKFTIEDSLVSLNGPLSVVGRAIVLHAGTDDLGKGNNEESLKTGNAGGRAACGIIGISQVIDSASVVLEGQLAIAFLAYKHADLSALSSPLPTVSLVGLLVEPSLSCNTGIFSDIRFTMWEQLLSLWYMDIGQQTMVPYDCDRINGSVGTHVIRYGALLRMRAKLTHYLAATIAFVITDELGAKHKLSGLYTNPVETLELSLFTLSASVVDIYITVTLCWHLRRMRSGLQRQVSKSTLEYEEAITCLLQNGYTRAQASGVCCGPRDPDNVRSPE</sequence>
<comment type="similarity">
    <text evidence="1">Belongs to the Cu-Zn superoxide dismutase family.</text>
</comment>
<evidence type="ECO:0000313" key="4">
    <source>
        <dbReference type="Proteomes" id="UP000298390"/>
    </source>
</evidence>